<dbReference type="EMBL" id="VSWC01000145">
    <property type="protein sequence ID" value="KAA1076889.1"/>
    <property type="molecule type" value="Genomic_DNA"/>
</dbReference>
<protein>
    <submittedName>
        <fullName evidence="1">Uncharacterized protein</fullName>
    </submittedName>
</protein>
<comment type="caution">
    <text evidence="1">The sequence shown here is derived from an EMBL/GenBank/DDBJ whole genome shotgun (WGS) entry which is preliminary data.</text>
</comment>
<name>A0A5B0MLL6_PUCGR</name>
<dbReference type="AlphaFoldDB" id="A0A5B0MLL6"/>
<evidence type="ECO:0000313" key="1">
    <source>
        <dbReference type="EMBL" id="KAA1076889.1"/>
    </source>
</evidence>
<evidence type="ECO:0000313" key="2">
    <source>
        <dbReference type="Proteomes" id="UP000324748"/>
    </source>
</evidence>
<gene>
    <name evidence="1" type="ORF">PGT21_023066</name>
</gene>
<reference evidence="1 2" key="1">
    <citation type="submission" date="2019-05" db="EMBL/GenBank/DDBJ databases">
        <title>Emergence of the Ug99 lineage of the wheat stem rust pathogen through somatic hybridization.</title>
        <authorList>
            <person name="Li F."/>
            <person name="Upadhyaya N.M."/>
            <person name="Sperschneider J."/>
            <person name="Matny O."/>
            <person name="Nguyen-Phuc H."/>
            <person name="Mago R."/>
            <person name="Raley C."/>
            <person name="Miller M.E."/>
            <person name="Silverstein K.A.T."/>
            <person name="Henningsen E."/>
            <person name="Hirsch C.D."/>
            <person name="Visser B."/>
            <person name="Pretorius Z.A."/>
            <person name="Steffenson B.J."/>
            <person name="Schwessinger B."/>
            <person name="Dodds P.N."/>
            <person name="Figueroa M."/>
        </authorList>
    </citation>
    <scope>NUCLEOTIDE SEQUENCE [LARGE SCALE GENOMIC DNA]</scope>
    <source>
        <strain evidence="1">21-0</strain>
    </source>
</reference>
<proteinExistence type="predicted"/>
<organism evidence="1 2">
    <name type="scientific">Puccinia graminis f. sp. tritici</name>
    <dbReference type="NCBI Taxonomy" id="56615"/>
    <lineage>
        <taxon>Eukaryota</taxon>
        <taxon>Fungi</taxon>
        <taxon>Dikarya</taxon>
        <taxon>Basidiomycota</taxon>
        <taxon>Pucciniomycotina</taxon>
        <taxon>Pucciniomycetes</taxon>
        <taxon>Pucciniales</taxon>
        <taxon>Pucciniaceae</taxon>
        <taxon>Puccinia</taxon>
    </lineage>
</organism>
<accession>A0A5B0MLL6</accession>
<sequence length="142" mass="16020">MNIQPACLYCIIRPGSPSIKPSRKHTSKPSSRRYHFIRHRKADLAILFASLHPHQTHRKSYLQAIGLAVIASSIRSPLNPPEDTPPIDWPFVIASIRSALKPPQHTPPINRTLVIASLIPLDYNNHIIDSQDKIEADCLERL</sequence>
<dbReference type="Proteomes" id="UP000324748">
    <property type="component" value="Unassembled WGS sequence"/>
</dbReference>
<keyword evidence="2" id="KW-1185">Reference proteome</keyword>